<feature type="domain" description="NadR/Ttd14 AAA" evidence="1">
    <location>
        <begin position="105"/>
        <end position="198"/>
    </location>
</feature>
<dbReference type="STRING" id="1548207.AXK11_02075"/>
<dbReference type="InterPro" id="IPR027417">
    <property type="entry name" value="P-loop_NTPase"/>
</dbReference>
<sequence>MPPDQTLKRVAVFGIESTGKSTLAEFLGRHYGAPVAPEFVRAFWDAHDGQIGASDLGEIARGQMAAEDAAAAAALARWGGRGGRAQRALASESPPPVAPSPPLRAPLIICDTELLTNQLYDDLLFPGHCPEWLRAEAEQRSRRYALYLLCGIDIPFVPDRMRGVSDPARRAQWQALWRETLVSRGLPFVDICGEWPERQRRAVAAIDALL</sequence>
<dbReference type="AlphaFoldDB" id="A0A139SSP4"/>
<keyword evidence="3" id="KW-1185">Reference proteome</keyword>
<accession>A0A139SSP4</accession>
<evidence type="ECO:0000313" key="3">
    <source>
        <dbReference type="Proteomes" id="UP000070058"/>
    </source>
</evidence>
<dbReference type="SUPFAM" id="SSF52540">
    <property type="entry name" value="P-loop containing nucleoside triphosphate hydrolases"/>
    <property type="match status" value="1"/>
</dbReference>
<gene>
    <name evidence="2" type="ORF">AXK11_02075</name>
</gene>
<name>A0A139SSP4_9BACT</name>
<dbReference type="Proteomes" id="UP000070058">
    <property type="component" value="Unassembled WGS sequence"/>
</dbReference>
<proteinExistence type="predicted"/>
<dbReference type="PANTHER" id="PTHR37512:SF1">
    <property type="entry name" value="NADR_TTD14 AAA DOMAIN-CONTAINING PROTEIN"/>
    <property type="match status" value="1"/>
</dbReference>
<dbReference type="Gene3D" id="3.40.50.300">
    <property type="entry name" value="P-loop containing nucleotide triphosphate hydrolases"/>
    <property type="match status" value="1"/>
</dbReference>
<organism evidence="2 3">
    <name type="scientific">Cephaloticoccus primus</name>
    <dbReference type="NCBI Taxonomy" id="1548207"/>
    <lineage>
        <taxon>Bacteria</taxon>
        <taxon>Pseudomonadati</taxon>
        <taxon>Verrucomicrobiota</taxon>
        <taxon>Opitutia</taxon>
        <taxon>Opitutales</taxon>
        <taxon>Opitutaceae</taxon>
        <taxon>Cephaloticoccus</taxon>
    </lineage>
</organism>
<evidence type="ECO:0000313" key="2">
    <source>
        <dbReference type="EMBL" id="KXU37605.1"/>
    </source>
</evidence>
<evidence type="ECO:0000259" key="1">
    <source>
        <dbReference type="Pfam" id="PF13521"/>
    </source>
</evidence>
<protein>
    <recommendedName>
        <fullName evidence="1">NadR/Ttd14 AAA domain-containing protein</fullName>
    </recommendedName>
</protein>
<dbReference type="InterPro" id="IPR052735">
    <property type="entry name" value="NAD_biosynth-regulator"/>
</dbReference>
<dbReference type="PANTHER" id="PTHR37512">
    <property type="entry name" value="TRIFUNCTIONAL NAD BIOSYNTHESIS/REGULATOR PROTEIN NADR"/>
    <property type="match status" value="1"/>
</dbReference>
<dbReference type="Pfam" id="PF13521">
    <property type="entry name" value="AAA_28"/>
    <property type="match status" value="2"/>
</dbReference>
<dbReference type="InterPro" id="IPR038727">
    <property type="entry name" value="NadR/Ttd14_AAA_dom"/>
</dbReference>
<dbReference type="EMBL" id="LSZQ01000013">
    <property type="protein sequence ID" value="KXU37605.1"/>
    <property type="molecule type" value="Genomic_DNA"/>
</dbReference>
<reference evidence="3" key="1">
    <citation type="submission" date="2016-02" db="EMBL/GenBank/DDBJ databases">
        <authorList>
            <person name="Sanders J.G."/>
            <person name="Lin J.Y."/>
            <person name="Wertz J.T."/>
            <person name="Russell J.A."/>
            <person name="Moreau C.S."/>
            <person name="Powell S."/>
        </authorList>
    </citation>
    <scope>NUCLEOTIDE SEQUENCE [LARGE SCALE GENOMIC DNA]</scope>
    <source>
        <strain evidence="3">CAG34</strain>
    </source>
</reference>
<comment type="caution">
    <text evidence="2">The sequence shown here is derived from an EMBL/GenBank/DDBJ whole genome shotgun (WGS) entry which is preliminary data.</text>
</comment>
<feature type="domain" description="NadR/Ttd14 AAA" evidence="1">
    <location>
        <begin position="9"/>
        <end position="72"/>
    </location>
</feature>
<dbReference type="RefSeq" id="WP_197456755.1">
    <property type="nucleotide sequence ID" value="NZ_LSZQ01000013.1"/>
</dbReference>